<dbReference type="PROSITE" id="PS00211">
    <property type="entry name" value="ABC_TRANSPORTER_1"/>
    <property type="match status" value="2"/>
</dbReference>
<keyword evidence="2 12" id="KW-0963">Cytoplasm</keyword>
<comment type="similarity">
    <text evidence="1 12">Belongs to the ABC transporter superfamily. ABCF family. Translational throttle EttA subfamily.</text>
</comment>
<dbReference type="GO" id="GO:0005524">
    <property type="term" value="F:ATP binding"/>
    <property type="evidence" value="ECO:0007669"/>
    <property type="project" value="UniProtKB-UniRule"/>
</dbReference>
<dbReference type="RefSeq" id="WP_009747851.1">
    <property type="nucleotide sequence ID" value="NZ_CAUOQX010000002.1"/>
</dbReference>
<dbReference type="GO" id="GO:0006412">
    <property type="term" value="P:translation"/>
    <property type="evidence" value="ECO:0007669"/>
    <property type="project" value="UniProtKB-KW"/>
</dbReference>
<keyword evidence="3 12" id="KW-0820">tRNA-binding</keyword>
<dbReference type="GO" id="GO:0019843">
    <property type="term" value="F:rRNA binding"/>
    <property type="evidence" value="ECO:0007669"/>
    <property type="project" value="UniProtKB-UniRule"/>
</dbReference>
<dbReference type="PANTHER" id="PTHR43858">
    <property type="entry name" value="ENERGY-DEPENDENT TRANSLATIONAL THROTTLE PROTEIN ETTA"/>
    <property type="match status" value="1"/>
</dbReference>
<dbReference type="InterPro" id="IPR003593">
    <property type="entry name" value="AAA+_ATPase"/>
</dbReference>
<gene>
    <name evidence="12 15" type="primary">ettA</name>
    <name evidence="14" type="ORF">RF687_10305</name>
    <name evidence="15" type="ORF">RMW62_04125</name>
</gene>
<feature type="domain" description="ABC transporter" evidence="13">
    <location>
        <begin position="6"/>
        <end position="258"/>
    </location>
</feature>
<organism evidence="15 16">
    <name type="scientific">Actinomyces oris</name>
    <dbReference type="NCBI Taxonomy" id="544580"/>
    <lineage>
        <taxon>Bacteria</taxon>
        <taxon>Bacillati</taxon>
        <taxon>Actinomycetota</taxon>
        <taxon>Actinomycetes</taxon>
        <taxon>Actinomycetales</taxon>
        <taxon>Actinomycetaceae</taxon>
        <taxon>Actinomyces</taxon>
    </lineage>
</organism>
<comment type="caution">
    <text evidence="15">The sequence shown here is derived from an EMBL/GenBank/DDBJ whole genome shotgun (WGS) entry which is preliminary data.</text>
</comment>
<dbReference type="GO" id="GO:0005737">
    <property type="term" value="C:cytoplasm"/>
    <property type="evidence" value="ECO:0007669"/>
    <property type="project" value="UniProtKB-SubCell"/>
</dbReference>
<dbReference type="InterPro" id="IPR032781">
    <property type="entry name" value="ABC_tran_Xtn"/>
</dbReference>
<evidence type="ECO:0000313" key="14">
    <source>
        <dbReference type="EMBL" id="MDR0178336.1"/>
    </source>
</evidence>
<evidence type="ECO:0000256" key="12">
    <source>
        <dbReference type="HAMAP-Rule" id="MF_00847"/>
    </source>
</evidence>
<sequence length="560" mass="61806">MAEYIYQMIKARKAHGDKVILDDVTMAFLPGAKIGMVGPNGAGKSSILKIMAGIDQPSNGEARLTPGYSVGILLQEPPLNEDKTVLGNVEEGVAEIKSKLDRYNEISAAMADPDADFDALMAEMGTLQDALDAANAWDLDSQLEQAMDALRCPPPDAEVKHLSGGERRRVALCKLLLEAPDLLLLDEPTNHLDAESVLWLEQHLASYQGAVIAVTHDRYFLDHVAEWIAEVDRGHLYPYEGNYSTYLETKEKRLEVQGKKDAKLAKRLKEELEWVRSSAKGRQAKSKARLARYEEMAAEAERTRKLDFEEIQIPPGPRLGNQVLEATNLNKGFDGRTLIDGLSFTLPRNGIVGVVGPNGVGKSTLFKTIVGLEPLDGGDLKIGQTVKLSYVDQSRAGIDPKKTLWEVVSDGLDYIQVGNVEMPSRAYVASFGFKGADQQKPAGVLSGGERNRLNLALTLKQGGNLILLDEPTNDLDVETLGSLENALLEFPGCAVVITHDRWFLDRVATHILAWEGTDENPASWYWFEGNFASYEENKVERLGPEAARPHRVTYRKLTRD</sequence>
<dbReference type="Proteomes" id="UP001180729">
    <property type="component" value="Unassembled WGS sequence"/>
</dbReference>
<dbReference type="InterPro" id="IPR022374">
    <property type="entry name" value="EttA"/>
</dbReference>
<comment type="caution">
    <text evidence="12">Lacks conserved residue(s) required for the propagation of feature annotation.</text>
</comment>
<comment type="domain">
    <text evidence="12">The arm domain is inserted in the first ABC transporter domain. Probably contacts ribosomal protein L1.</text>
</comment>
<comment type="subunit">
    <text evidence="12">Monomer. Probably contacts ribosomal proteins L1, L5, L33 and S7, the 16S and 23S rRNA and the P-site containing tRNA(fMet).</text>
</comment>
<evidence type="ECO:0000313" key="16">
    <source>
        <dbReference type="Proteomes" id="UP001180729"/>
    </source>
</evidence>
<keyword evidence="10 12" id="KW-0694">RNA-binding</keyword>
<comment type="domain">
    <text evidence="12">The P-site tRNA interaction motif (PtIM domain) probably interacts with the P-site tRNA(fMet) as well as the 23S rRNA.</text>
</comment>
<proteinExistence type="inferred from homology"/>
<dbReference type="FunFam" id="3.40.50.300:FF:000183">
    <property type="entry name" value="ABC transporter ATP-binding protein yjjK"/>
    <property type="match status" value="1"/>
</dbReference>
<name>A0A0X8K2T7_9ACTO</name>
<accession>A0A0X8K2T7</accession>
<evidence type="ECO:0000256" key="3">
    <source>
        <dbReference type="ARBA" id="ARBA00022555"/>
    </source>
</evidence>
<dbReference type="InterPro" id="IPR003439">
    <property type="entry name" value="ABC_transporter-like_ATP-bd"/>
</dbReference>
<feature type="region of interest" description="Arm" evidence="12">
    <location>
        <begin position="94"/>
        <end position="138"/>
    </location>
</feature>
<dbReference type="NCBIfam" id="TIGR03719">
    <property type="entry name" value="ABC_ABC_ChvD"/>
    <property type="match status" value="1"/>
</dbReference>
<keyword evidence="4 12" id="KW-0699">rRNA-binding</keyword>
<keyword evidence="6 12" id="KW-0547">Nucleotide-binding</keyword>
<evidence type="ECO:0000256" key="1">
    <source>
        <dbReference type="ARBA" id="ARBA00005868"/>
    </source>
</evidence>
<dbReference type="GO" id="GO:0043022">
    <property type="term" value="F:ribosome binding"/>
    <property type="evidence" value="ECO:0007669"/>
    <property type="project" value="UniProtKB-UniRule"/>
</dbReference>
<reference evidence="15" key="1">
    <citation type="submission" date="2022-06" db="EMBL/GenBank/DDBJ databases">
        <title>Draft Genome Sequences of Three Actinomyces oris Strains, Isolated from Healthy Human Feces.</title>
        <authorList>
            <person name="Ye Y."/>
            <person name="Liu C."/>
            <person name="Zhao J."/>
            <person name="Xu J."/>
            <person name="Huang H."/>
            <person name="Wang B."/>
            <person name="Wei J."/>
            <person name="Jing X."/>
        </authorList>
    </citation>
    <scope>NUCLEOTIDE SEQUENCE</scope>
    <source>
        <strain evidence="15">CNGBCC1803368</strain>
        <strain evidence="14">CNGBCC1803727</strain>
    </source>
</reference>
<dbReference type="GO" id="GO:0000049">
    <property type="term" value="F:tRNA binding"/>
    <property type="evidence" value="ECO:0007669"/>
    <property type="project" value="UniProtKB-UniRule"/>
</dbReference>
<dbReference type="EC" id="3.6.1.-" evidence="12"/>
<evidence type="ECO:0000256" key="6">
    <source>
        <dbReference type="ARBA" id="ARBA00022741"/>
    </source>
</evidence>
<dbReference type="EMBL" id="JAMZMF010000015">
    <property type="protein sequence ID" value="MDR0178336.1"/>
    <property type="molecule type" value="Genomic_DNA"/>
</dbReference>
<dbReference type="EMBL" id="JAMZMH010000004">
    <property type="protein sequence ID" value="MDT0248265.1"/>
    <property type="molecule type" value="Genomic_DNA"/>
</dbReference>
<evidence type="ECO:0000256" key="11">
    <source>
        <dbReference type="ARBA" id="ARBA00022917"/>
    </source>
</evidence>
<keyword evidence="5 12" id="KW-0677">Repeat</keyword>
<dbReference type="PANTHER" id="PTHR43858:SF1">
    <property type="entry name" value="ABC TRANSPORTER-RELATED PROTEIN"/>
    <property type="match status" value="1"/>
</dbReference>
<comment type="catalytic activity">
    <reaction evidence="12">
        <text>ATP + H2O = ADP + phosphate + H(+)</text>
        <dbReference type="Rhea" id="RHEA:13065"/>
        <dbReference type="ChEBI" id="CHEBI:15377"/>
        <dbReference type="ChEBI" id="CHEBI:15378"/>
        <dbReference type="ChEBI" id="CHEBI:30616"/>
        <dbReference type="ChEBI" id="CHEBI:43474"/>
        <dbReference type="ChEBI" id="CHEBI:456216"/>
    </reaction>
</comment>
<comment type="subcellular location">
    <subcellularLocation>
        <location evidence="12">Cytoplasm</location>
    </subcellularLocation>
    <text evidence="12">Associates with ribosomes and polysomes.</text>
</comment>
<dbReference type="KEGG" id="aos:AXE84_08760"/>
<evidence type="ECO:0000256" key="4">
    <source>
        <dbReference type="ARBA" id="ARBA00022730"/>
    </source>
</evidence>
<protein>
    <recommendedName>
        <fullName evidence="12">Energy-dependent translational throttle protein EttA</fullName>
        <ecNumber evidence="12">3.6.1.-</ecNumber>
    </recommendedName>
    <alternativeName>
        <fullName evidence="12">Translational regulatory factor EttA</fullName>
    </alternativeName>
</protein>
<dbReference type="AlphaFoldDB" id="A0A0X8K2T7"/>
<dbReference type="NCBIfam" id="NF008775">
    <property type="entry name" value="PRK11819.1"/>
    <property type="match status" value="1"/>
</dbReference>
<evidence type="ECO:0000256" key="8">
    <source>
        <dbReference type="ARBA" id="ARBA00022840"/>
    </source>
</evidence>
<feature type="binding site" evidence="12">
    <location>
        <begin position="38"/>
        <end position="45"/>
    </location>
    <ligand>
        <name>ATP</name>
        <dbReference type="ChEBI" id="CHEBI:30616"/>
        <label>1</label>
    </ligand>
</feature>
<dbReference type="CDD" id="cd03221">
    <property type="entry name" value="ABCF_EF-3"/>
    <property type="match status" value="2"/>
</dbReference>
<evidence type="ECO:0000313" key="15">
    <source>
        <dbReference type="EMBL" id="MDT0248265.1"/>
    </source>
</evidence>
<dbReference type="Pfam" id="PF00005">
    <property type="entry name" value="ABC_tran"/>
    <property type="match status" value="2"/>
</dbReference>
<dbReference type="Pfam" id="PF12848">
    <property type="entry name" value="ABC_tran_Xtn"/>
    <property type="match status" value="1"/>
</dbReference>
<dbReference type="GO" id="GO:0045900">
    <property type="term" value="P:negative regulation of translational elongation"/>
    <property type="evidence" value="ECO:0007669"/>
    <property type="project" value="UniProtKB-UniRule"/>
</dbReference>
<evidence type="ECO:0000256" key="9">
    <source>
        <dbReference type="ARBA" id="ARBA00022845"/>
    </source>
</evidence>
<dbReference type="InterPro" id="IPR027417">
    <property type="entry name" value="P-loop_NTPase"/>
</dbReference>
<dbReference type="GO" id="GO:0016887">
    <property type="term" value="F:ATP hydrolysis activity"/>
    <property type="evidence" value="ECO:0007669"/>
    <property type="project" value="UniProtKB-UniRule"/>
</dbReference>
<comment type="function">
    <text evidence="12">A translation factor that gates the progression of the 70S ribosomal initiation complex (IC, containing tRNA(fMet) in the P-site) into the translation elongation cycle by using a mechanism sensitive to the ATP/ADP ratio. Binds to the 70S ribosome E-site where it modulates the state of the translating ribosome during subunit translocation. ATP hydrolysis probably frees it from the ribosome, which can enter the elongation phase.</text>
</comment>
<dbReference type="HAMAP" id="MF_00847">
    <property type="entry name" value="EttA"/>
    <property type="match status" value="1"/>
</dbReference>
<evidence type="ECO:0000256" key="7">
    <source>
        <dbReference type="ARBA" id="ARBA00022801"/>
    </source>
</evidence>
<feature type="binding site" evidence="12">
    <location>
        <begin position="356"/>
        <end position="363"/>
    </location>
    <ligand>
        <name>ATP</name>
        <dbReference type="ChEBI" id="CHEBI:30616"/>
        <label>2</label>
    </ligand>
</feature>
<dbReference type="InterPro" id="IPR017871">
    <property type="entry name" value="ABC_transporter-like_CS"/>
</dbReference>
<dbReference type="SMART" id="SM00382">
    <property type="entry name" value="AAA"/>
    <property type="match status" value="2"/>
</dbReference>
<feature type="domain" description="ABC transporter" evidence="13">
    <location>
        <begin position="324"/>
        <end position="541"/>
    </location>
</feature>
<keyword evidence="11 12" id="KW-0648">Protein biosynthesis</keyword>
<keyword evidence="8 12" id="KW-0067">ATP-binding</keyword>
<dbReference type="PROSITE" id="PS50893">
    <property type="entry name" value="ABC_TRANSPORTER_2"/>
    <property type="match status" value="2"/>
</dbReference>
<evidence type="ECO:0000256" key="5">
    <source>
        <dbReference type="ARBA" id="ARBA00022737"/>
    </source>
</evidence>
<evidence type="ECO:0000256" key="2">
    <source>
        <dbReference type="ARBA" id="ARBA00022490"/>
    </source>
</evidence>
<dbReference type="Gene3D" id="3.40.50.300">
    <property type="entry name" value="P-loop containing nucleotide triphosphate hydrolases"/>
    <property type="match status" value="2"/>
</dbReference>
<evidence type="ECO:0000259" key="13">
    <source>
        <dbReference type="PROSITE" id="PS50893"/>
    </source>
</evidence>
<keyword evidence="9 12" id="KW-0810">Translation regulation</keyword>
<dbReference type="Proteomes" id="UP001230065">
    <property type="component" value="Unassembled WGS sequence"/>
</dbReference>
<evidence type="ECO:0000256" key="10">
    <source>
        <dbReference type="ARBA" id="ARBA00022884"/>
    </source>
</evidence>
<dbReference type="SUPFAM" id="SSF52540">
    <property type="entry name" value="P-loop containing nucleoside triphosphate hydrolases"/>
    <property type="match status" value="2"/>
</dbReference>
<keyword evidence="7 12" id="KW-0378">Hydrolase</keyword>
<dbReference type="FunFam" id="3.40.50.300:FF:000011">
    <property type="entry name" value="Putative ABC transporter ATP-binding component"/>
    <property type="match status" value="1"/>
</dbReference>